<keyword evidence="2" id="KW-0812">Transmembrane</keyword>
<feature type="compositionally biased region" description="Gly residues" evidence="1">
    <location>
        <begin position="33"/>
        <end position="43"/>
    </location>
</feature>
<name>A0ABX1K0C7_9CELL</name>
<sequence>MRPSFGKPSTRPVKAVAASASAATGSSDESGASSGGPTRGSGGRPRWLLPAIIGAVVVVIAVVVGGILMSRSTGDETPPPVASTILLPSPTPTIQPAARTATTAFATALPTTVLQYALTGSAPDDEWLAAGAVEAYTDTFGDGADGEVVVRAGQWETPEEASAFAAQLVAALPTAAAEPSPSATAGAADAGLPQTGEVVAGGTPAGTYTIVDAGDGTGVAVWTNGSSVFHVVAPVADIADLYAAFPL</sequence>
<feature type="region of interest" description="Disordered" evidence="1">
    <location>
        <begin position="1"/>
        <end position="43"/>
    </location>
</feature>
<evidence type="ECO:0000256" key="2">
    <source>
        <dbReference type="SAM" id="Phobius"/>
    </source>
</evidence>
<feature type="transmembrane region" description="Helical" evidence="2">
    <location>
        <begin position="47"/>
        <end position="68"/>
    </location>
</feature>
<evidence type="ECO:0000256" key="3">
    <source>
        <dbReference type="SAM" id="SignalP"/>
    </source>
</evidence>
<keyword evidence="5" id="KW-1185">Reference proteome</keyword>
<evidence type="ECO:0000313" key="5">
    <source>
        <dbReference type="Proteomes" id="UP000777774"/>
    </source>
</evidence>
<evidence type="ECO:0000313" key="4">
    <source>
        <dbReference type="EMBL" id="NKY39619.1"/>
    </source>
</evidence>
<feature type="signal peptide" evidence="3">
    <location>
        <begin position="1"/>
        <end position="22"/>
    </location>
</feature>
<comment type="caution">
    <text evidence="4">The sequence shown here is derived from an EMBL/GenBank/DDBJ whole genome shotgun (WGS) entry which is preliminary data.</text>
</comment>
<proteinExistence type="predicted"/>
<organism evidence="4 5">
    <name type="scientific">Cellulomonas septica</name>
    <dbReference type="NCBI Taxonomy" id="285080"/>
    <lineage>
        <taxon>Bacteria</taxon>
        <taxon>Bacillati</taxon>
        <taxon>Actinomycetota</taxon>
        <taxon>Actinomycetes</taxon>
        <taxon>Micrococcales</taxon>
        <taxon>Cellulomonadaceae</taxon>
        <taxon>Cellulomonas</taxon>
    </lineage>
</organism>
<keyword evidence="2" id="KW-0472">Membrane</keyword>
<feature type="chain" id="PRO_5047268851" evidence="3">
    <location>
        <begin position="23"/>
        <end position="247"/>
    </location>
</feature>
<keyword evidence="2" id="KW-1133">Transmembrane helix</keyword>
<accession>A0ABX1K0C7</accession>
<reference evidence="4 5" key="1">
    <citation type="submission" date="2020-04" db="EMBL/GenBank/DDBJ databases">
        <title>MicrobeNet Type strains.</title>
        <authorList>
            <person name="Nicholson A.C."/>
        </authorList>
    </citation>
    <scope>NUCLEOTIDE SEQUENCE [LARGE SCALE GENOMIC DNA]</scope>
    <source>
        <strain evidence="4 5">ATCC BAA-787</strain>
    </source>
</reference>
<gene>
    <name evidence="4" type="ORF">HGA02_08785</name>
</gene>
<protein>
    <submittedName>
        <fullName evidence="4">Uncharacterized protein</fullName>
    </submittedName>
</protein>
<dbReference type="Proteomes" id="UP000777774">
    <property type="component" value="Unassembled WGS sequence"/>
</dbReference>
<dbReference type="EMBL" id="JAAXOY010000181">
    <property type="protein sequence ID" value="NKY39619.1"/>
    <property type="molecule type" value="Genomic_DNA"/>
</dbReference>
<keyword evidence="3" id="KW-0732">Signal</keyword>
<evidence type="ECO:0000256" key="1">
    <source>
        <dbReference type="SAM" id="MobiDB-lite"/>
    </source>
</evidence>
<feature type="compositionally biased region" description="Low complexity" evidence="1">
    <location>
        <begin position="15"/>
        <end position="32"/>
    </location>
</feature>